<protein>
    <submittedName>
        <fullName evidence="2">Exonuclease domain-containing protein</fullName>
    </submittedName>
</protein>
<evidence type="ECO:0000313" key="2">
    <source>
        <dbReference type="WBParaSite" id="Gr19_v10_g3152.t1"/>
    </source>
</evidence>
<proteinExistence type="predicted"/>
<accession>A0A914HR54</accession>
<dbReference type="WBParaSite" id="Gr19_v10_g3152.t1">
    <property type="protein sequence ID" value="Gr19_v10_g3152.t1"/>
    <property type="gene ID" value="Gr19_v10_g3152"/>
</dbReference>
<reference evidence="2" key="1">
    <citation type="submission" date="2022-11" db="UniProtKB">
        <authorList>
            <consortium name="WormBaseParasite"/>
        </authorList>
    </citation>
    <scope>IDENTIFICATION</scope>
</reference>
<dbReference type="Proteomes" id="UP000887572">
    <property type="component" value="Unplaced"/>
</dbReference>
<name>A0A914HR54_GLORO</name>
<evidence type="ECO:0000313" key="1">
    <source>
        <dbReference type="Proteomes" id="UP000887572"/>
    </source>
</evidence>
<dbReference type="AlphaFoldDB" id="A0A914HR54"/>
<keyword evidence="1" id="KW-1185">Reference proteome</keyword>
<sequence length="190" mass="21517">MSYCSNPFVKTKELGRLSATKNTKSLFYALELARCYQLIDSNAARKRFDRLLNAEGKTEELAMGLIERAGIGGKSYGTAHLNLVQKYWDQEYPEMFRIVAFNMKSGLNPIFKGENVRKYEVCVILDNGHWDAHKKIRPLPRYRIVVYDLETTVVNGEHTPNLVSAARTCSVCVGADKECEICRSGPKMIT</sequence>
<organism evidence="1 2">
    <name type="scientific">Globodera rostochiensis</name>
    <name type="common">Golden nematode worm</name>
    <name type="synonym">Heterodera rostochiensis</name>
    <dbReference type="NCBI Taxonomy" id="31243"/>
    <lineage>
        <taxon>Eukaryota</taxon>
        <taxon>Metazoa</taxon>
        <taxon>Ecdysozoa</taxon>
        <taxon>Nematoda</taxon>
        <taxon>Chromadorea</taxon>
        <taxon>Rhabditida</taxon>
        <taxon>Tylenchina</taxon>
        <taxon>Tylenchomorpha</taxon>
        <taxon>Tylenchoidea</taxon>
        <taxon>Heteroderidae</taxon>
        <taxon>Heteroderinae</taxon>
        <taxon>Globodera</taxon>
    </lineage>
</organism>